<evidence type="ECO:0000256" key="4">
    <source>
        <dbReference type="ARBA" id="ARBA00022801"/>
    </source>
</evidence>
<reference evidence="7 8" key="1">
    <citation type="submission" date="2019-01" db="EMBL/GenBank/DDBJ databases">
        <title>Sinorhodobacter populi sp. nov. isolated from the symptomatic bark tissue of Populus euramericana canker.</title>
        <authorList>
            <person name="Xu G."/>
        </authorList>
    </citation>
    <scope>NUCLEOTIDE SEQUENCE [LARGE SCALE GENOMIC DNA]</scope>
    <source>
        <strain evidence="7 8">D19-10-3-21</strain>
    </source>
</reference>
<name>A0A443K9V8_9RHOB</name>
<dbReference type="InterPro" id="IPR006433">
    <property type="entry name" value="Prohead_protease"/>
</dbReference>
<dbReference type="NCBIfam" id="TIGR01554">
    <property type="entry name" value="major_cap_HK97"/>
    <property type="match status" value="1"/>
</dbReference>
<evidence type="ECO:0000256" key="2">
    <source>
        <dbReference type="ARBA" id="ARBA00022612"/>
    </source>
</evidence>
<keyword evidence="4" id="KW-0378">Hydrolase</keyword>
<dbReference type="GO" id="GO:0006508">
    <property type="term" value="P:proteolysis"/>
    <property type="evidence" value="ECO:0007669"/>
    <property type="project" value="UniProtKB-KW"/>
</dbReference>
<dbReference type="InterPro" id="IPR054612">
    <property type="entry name" value="Phage_capsid-like_C"/>
</dbReference>
<organism evidence="7 8">
    <name type="scientific">Paenirhodobacter populi</name>
    <dbReference type="NCBI Taxonomy" id="2306993"/>
    <lineage>
        <taxon>Bacteria</taxon>
        <taxon>Pseudomonadati</taxon>
        <taxon>Pseudomonadota</taxon>
        <taxon>Alphaproteobacteria</taxon>
        <taxon>Rhodobacterales</taxon>
        <taxon>Rhodobacter group</taxon>
        <taxon>Paenirhodobacter</taxon>
    </lineage>
</organism>
<comment type="subcellular location">
    <subcellularLocation>
        <location evidence="1">Virion</location>
    </subcellularLocation>
</comment>
<accession>A0A443K9V8</accession>
<evidence type="ECO:0000313" key="7">
    <source>
        <dbReference type="EMBL" id="RWR29530.1"/>
    </source>
</evidence>
<dbReference type="NCBIfam" id="TIGR01543">
    <property type="entry name" value="proheadase_HK97"/>
    <property type="match status" value="1"/>
</dbReference>
<gene>
    <name evidence="7" type="ORF">D2T31_10820</name>
</gene>
<evidence type="ECO:0000313" key="8">
    <source>
        <dbReference type="Proteomes" id="UP000285295"/>
    </source>
</evidence>
<dbReference type="OrthoDB" id="9786516at2"/>
<proteinExistence type="predicted"/>
<evidence type="ECO:0000256" key="1">
    <source>
        <dbReference type="ARBA" id="ARBA00004328"/>
    </source>
</evidence>
<dbReference type="Proteomes" id="UP000285295">
    <property type="component" value="Unassembled WGS sequence"/>
</dbReference>
<evidence type="ECO:0000256" key="3">
    <source>
        <dbReference type="ARBA" id="ARBA00022670"/>
    </source>
</evidence>
<dbReference type="Gene3D" id="3.30.2400.10">
    <property type="entry name" value="Major capsid protein gp5"/>
    <property type="match status" value="1"/>
</dbReference>
<dbReference type="InterPro" id="IPR054613">
    <property type="entry name" value="Peptidase_S78_dom"/>
</dbReference>
<evidence type="ECO:0000259" key="5">
    <source>
        <dbReference type="Pfam" id="PF04586"/>
    </source>
</evidence>
<dbReference type="Pfam" id="PF04586">
    <property type="entry name" value="Peptidase_S78"/>
    <property type="match status" value="1"/>
</dbReference>
<dbReference type="InterPro" id="IPR024455">
    <property type="entry name" value="Phage_capsid"/>
</dbReference>
<reference evidence="7 8" key="2">
    <citation type="submission" date="2019-01" db="EMBL/GenBank/DDBJ databases">
        <authorList>
            <person name="Li Y."/>
        </authorList>
    </citation>
    <scope>NUCLEOTIDE SEQUENCE [LARGE SCALE GENOMIC DNA]</scope>
    <source>
        <strain evidence="7 8">D19-10-3-21</strain>
    </source>
</reference>
<dbReference type="GO" id="GO:0008233">
    <property type="term" value="F:peptidase activity"/>
    <property type="evidence" value="ECO:0007669"/>
    <property type="project" value="UniProtKB-KW"/>
</dbReference>
<dbReference type="EMBL" id="SAUX01000011">
    <property type="protein sequence ID" value="RWR29530.1"/>
    <property type="molecule type" value="Genomic_DNA"/>
</dbReference>
<protein>
    <submittedName>
        <fullName evidence="7">Phage major capsid protein</fullName>
    </submittedName>
</protein>
<dbReference type="SUPFAM" id="SSF56563">
    <property type="entry name" value="Major capsid protein gp5"/>
    <property type="match status" value="1"/>
</dbReference>
<keyword evidence="3" id="KW-0645">Protease</keyword>
<sequence>MMDRIEIKAQLTVDDAGTITGIAWPFGSADRVGDVIEKGAFASAAVPLPMLDTHDQAKAVGVWNEINETPEGLTVKGRLLIEDVERAREVRALVQAGAMRGLSIGFDSRKAFPRKGGGRTIQGLDLLEISVVAVPAHPGARITSAKDMNMAGENDGIAALEAKVTEIEKKTDTSAITGRLDKIEAKMNRPGGIESKVEKTEEQKAFGAYLRLGDRGLAGVSEKALTVANDATAGYLAPVEFGSEILKALREFSPLRQYARVISIGSTEIVYPRRIGSTAATWVSEVEDRTESGPSYEQVTLTPHELATFTEISKKLLEDNTYNLEGELATDLAESFAIAEGAAFVAGSGAGQPRGILNATGLEVVSSSVAVMDDDPALYDLLVDLFAAIPTAHAQSAAWSMNRKTLARLRKVKDSAGWPIWQPSLAENMPATLLGRPVIEMVDMPDIAAGATPIVFGDWSGYRIVDRVGFSLLVDPYTRAKNGITVFHARKRVGGDVTNPDRFAKLVLS</sequence>
<evidence type="ECO:0000259" key="6">
    <source>
        <dbReference type="Pfam" id="PF05065"/>
    </source>
</evidence>
<dbReference type="Gene3D" id="3.30.2320.10">
    <property type="entry name" value="hypothetical protein PF0899 domain"/>
    <property type="match status" value="1"/>
</dbReference>
<dbReference type="AlphaFoldDB" id="A0A443K9V8"/>
<feature type="domain" description="Phage capsid-like C-terminal" evidence="6">
    <location>
        <begin position="234"/>
        <end position="507"/>
    </location>
</feature>
<feature type="domain" description="Prohead serine protease" evidence="5">
    <location>
        <begin position="6"/>
        <end position="148"/>
    </location>
</feature>
<dbReference type="Pfam" id="PF05065">
    <property type="entry name" value="Phage_capsid"/>
    <property type="match status" value="1"/>
</dbReference>
<comment type="caution">
    <text evidence="7">The sequence shown here is derived from an EMBL/GenBank/DDBJ whole genome shotgun (WGS) entry which is preliminary data.</text>
</comment>
<keyword evidence="2" id="KW-1188">Viral release from host cell</keyword>